<dbReference type="EMBL" id="SLWY01000012">
    <property type="protein sequence ID" value="TCO80784.1"/>
    <property type="molecule type" value="Genomic_DNA"/>
</dbReference>
<dbReference type="Gene3D" id="1.10.287.470">
    <property type="entry name" value="Helix hairpin bin"/>
    <property type="match status" value="1"/>
</dbReference>
<comment type="caution">
    <text evidence="10">The sequence shown here is derived from an EMBL/GenBank/DDBJ whole genome shotgun (WGS) entry which is preliminary data.</text>
</comment>
<accession>A0A4R2L2S2</accession>
<comment type="subcellular location">
    <subcellularLocation>
        <location evidence="1">Cell inner membrane</location>
        <topology evidence="1">Lipid-anchor</topology>
    </subcellularLocation>
</comment>
<dbReference type="Gene3D" id="2.40.30.170">
    <property type="match status" value="1"/>
</dbReference>
<evidence type="ECO:0000313" key="10">
    <source>
        <dbReference type="EMBL" id="TCO80784.1"/>
    </source>
</evidence>
<feature type="domain" description="Multidrug resistance protein MdtA-like beta-barrel" evidence="8">
    <location>
        <begin position="246"/>
        <end position="294"/>
    </location>
</feature>
<dbReference type="OrthoDB" id="9816569at2"/>
<keyword evidence="11" id="KW-1185">Reference proteome</keyword>
<evidence type="ECO:0000259" key="8">
    <source>
        <dbReference type="Pfam" id="PF25944"/>
    </source>
</evidence>
<evidence type="ECO:0000256" key="2">
    <source>
        <dbReference type="ARBA" id="ARBA00009477"/>
    </source>
</evidence>
<dbReference type="InterPro" id="IPR006143">
    <property type="entry name" value="RND_pump_MFP"/>
</dbReference>
<dbReference type="GO" id="GO:0005886">
    <property type="term" value="C:plasma membrane"/>
    <property type="evidence" value="ECO:0007669"/>
    <property type="project" value="UniProtKB-SubCell"/>
</dbReference>
<protein>
    <submittedName>
        <fullName evidence="10">Multidrug efflux system membrane fusion protein</fullName>
    </submittedName>
</protein>
<dbReference type="RefSeq" id="WP_132543055.1">
    <property type="nucleotide sequence ID" value="NZ_SLWY01000012.1"/>
</dbReference>
<evidence type="ECO:0000259" key="7">
    <source>
        <dbReference type="Pfam" id="PF25917"/>
    </source>
</evidence>
<dbReference type="SUPFAM" id="SSF111369">
    <property type="entry name" value="HlyD-like secretion proteins"/>
    <property type="match status" value="1"/>
</dbReference>
<evidence type="ECO:0000256" key="5">
    <source>
        <dbReference type="SAM" id="SignalP"/>
    </source>
</evidence>
<dbReference type="Pfam" id="PF25917">
    <property type="entry name" value="BSH_RND"/>
    <property type="match status" value="1"/>
</dbReference>
<evidence type="ECO:0000313" key="11">
    <source>
        <dbReference type="Proteomes" id="UP000295765"/>
    </source>
</evidence>
<dbReference type="FunFam" id="2.40.420.20:FF:000001">
    <property type="entry name" value="Efflux RND transporter periplasmic adaptor subunit"/>
    <property type="match status" value="1"/>
</dbReference>
<comment type="similarity">
    <text evidence="2">Belongs to the membrane fusion protein (MFP) (TC 8.A.1) family.</text>
</comment>
<feature type="signal peptide" evidence="5">
    <location>
        <begin position="1"/>
        <end position="27"/>
    </location>
</feature>
<feature type="coiled-coil region" evidence="3">
    <location>
        <begin position="111"/>
        <end position="138"/>
    </location>
</feature>
<dbReference type="GO" id="GO:0022857">
    <property type="term" value="F:transmembrane transporter activity"/>
    <property type="evidence" value="ECO:0007669"/>
    <property type="project" value="InterPro"/>
</dbReference>
<dbReference type="InterPro" id="IPR058627">
    <property type="entry name" value="MdtA-like_C"/>
</dbReference>
<name>A0A4R2L2S2_9GAMM</name>
<dbReference type="PROSITE" id="PS51257">
    <property type="entry name" value="PROKAR_LIPOPROTEIN"/>
    <property type="match status" value="1"/>
</dbReference>
<feature type="domain" description="Multidrug resistance protein MdtA-like C-terminal permuted SH3" evidence="9">
    <location>
        <begin position="303"/>
        <end position="362"/>
    </location>
</feature>
<keyword evidence="3" id="KW-0175">Coiled coil</keyword>
<dbReference type="InterPro" id="IPR058626">
    <property type="entry name" value="MdtA-like_b-barrel"/>
</dbReference>
<evidence type="ECO:0000259" key="6">
    <source>
        <dbReference type="Pfam" id="PF25876"/>
    </source>
</evidence>
<dbReference type="InterPro" id="IPR058624">
    <property type="entry name" value="MdtA-like_HH"/>
</dbReference>
<feature type="domain" description="Multidrug resistance protein MdtA-like alpha-helical hairpin" evidence="6">
    <location>
        <begin position="112"/>
        <end position="180"/>
    </location>
</feature>
<keyword evidence="5" id="KW-0732">Signal</keyword>
<dbReference type="PANTHER" id="PTHR30158:SF26">
    <property type="entry name" value="RESISTANCE-NODULATION-CELL DIVISION (RND) MULTIDRUG EFFLUX MEMBRANE FUSION PROTEIN MEXE"/>
    <property type="match status" value="1"/>
</dbReference>
<dbReference type="PANTHER" id="PTHR30158">
    <property type="entry name" value="ACRA/E-RELATED COMPONENT OF DRUG EFFLUX TRANSPORTER"/>
    <property type="match status" value="1"/>
</dbReference>
<dbReference type="AlphaFoldDB" id="A0A4R2L2S2"/>
<dbReference type="Gene3D" id="2.40.50.100">
    <property type="match status" value="1"/>
</dbReference>
<feature type="region of interest" description="Disordered" evidence="4">
    <location>
        <begin position="387"/>
        <end position="422"/>
    </location>
</feature>
<proteinExistence type="inferred from homology"/>
<dbReference type="Pfam" id="PF25944">
    <property type="entry name" value="Beta-barrel_RND"/>
    <property type="match status" value="1"/>
</dbReference>
<sequence>MIHRTPPFSATRILPAALVLALGLALAGCEDSVAVTRPAAPAAVPVTVAEVLSRPLRDWDEFTGRLEAAGNVDLRPRVGGYVERVAFADGARVKQGELLFEIDPRPLRAEVARLTAERDRARAELALARSNQARAQRLLPQSAISREEADRLATLAITAQAALEASEAALARAQLDLEFTAVRAPVDGRVSRALITAGNLVSPDSVLTTVVADARIHVYFDADEHSYLRHTAAGRAEGLRVLMGLADEDGFPHQGSVDFVDNRVDPGTGTIRVRASFDNADGRFTPGLYARVRLLGGELRDTVLIEDRAVGTDLGRRFVLVLQPDGTVGYRGVTLGAQVDGLRVVKSGLAAGETIVVNGLQRVRAGSRVEAARVSMQADGPLLRQFAAEDGQAPGGQPSHPPARRPTPADGHGPTALAATQG</sequence>
<gene>
    <name evidence="10" type="ORF">EV699_112124</name>
</gene>
<evidence type="ECO:0000256" key="4">
    <source>
        <dbReference type="SAM" id="MobiDB-lite"/>
    </source>
</evidence>
<dbReference type="Pfam" id="PF25967">
    <property type="entry name" value="RND-MFP_C"/>
    <property type="match status" value="1"/>
</dbReference>
<reference evidence="10 11" key="1">
    <citation type="submission" date="2019-03" db="EMBL/GenBank/DDBJ databases">
        <title>Genomic Encyclopedia of Type Strains, Phase IV (KMG-IV): sequencing the most valuable type-strain genomes for metagenomic binning, comparative biology and taxonomic classification.</title>
        <authorList>
            <person name="Goeker M."/>
        </authorList>
    </citation>
    <scope>NUCLEOTIDE SEQUENCE [LARGE SCALE GENOMIC DNA]</scope>
    <source>
        <strain evidence="10 11">DSM 25287</strain>
    </source>
</reference>
<dbReference type="InterPro" id="IPR058625">
    <property type="entry name" value="MdtA-like_BSH"/>
</dbReference>
<dbReference type="Proteomes" id="UP000295765">
    <property type="component" value="Unassembled WGS sequence"/>
</dbReference>
<evidence type="ECO:0000256" key="1">
    <source>
        <dbReference type="ARBA" id="ARBA00004519"/>
    </source>
</evidence>
<dbReference type="Gene3D" id="2.40.420.20">
    <property type="match status" value="1"/>
</dbReference>
<feature type="chain" id="PRO_5020805159" evidence="5">
    <location>
        <begin position="28"/>
        <end position="422"/>
    </location>
</feature>
<dbReference type="Pfam" id="PF25876">
    <property type="entry name" value="HH_MFP_RND"/>
    <property type="match status" value="1"/>
</dbReference>
<organism evidence="10 11">
    <name type="scientific">Plasticicumulans lactativorans</name>
    <dbReference type="NCBI Taxonomy" id="1133106"/>
    <lineage>
        <taxon>Bacteria</taxon>
        <taxon>Pseudomonadati</taxon>
        <taxon>Pseudomonadota</taxon>
        <taxon>Gammaproteobacteria</taxon>
        <taxon>Candidatus Competibacteraceae</taxon>
        <taxon>Plasticicumulans</taxon>
    </lineage>
</organism>
<dbReference type="NCBIfam" id="TIGR01730">
    <property type="entry name" value="RND_mfp"/>
    <property type="match status" value="1"/>
</dbReference>
<feature type="domain" description="Multidrug resistance protein MdtA-like barrel-sandwich hybrid" evidence="7">
    <location>
        <begin position="72"/>
        <end position="210"/>
    </location>
</feature>
<evidence type="ECO:0000259" key="9">
    <source>
        <dbReference type="Pfam" id="PF25967"/>
    </source>
</evidence>
<evidence type="ECO:0000256" key="3">
    <source>
        <dbReference type="SAM" id="Coils"/>
    </source>
</evidence>
<dbReference type="GO" id="GO:0046677">
    <property type="term" value="P:response to antibiotic"/>
    <property type="evidence" value="ECO:0007669"/>
    <property type="project" value="TreeGrafter"/>
</dbReference>